<reference evidence="3 4" key="1">
    <citation type="journal article" date="2015" name="Stand. Genomic Sci.">
        <title>Genomic Encyclopedia of Bacterial and Archaeal Type Strains, Phase III: the genomes of soil and plant-associated and newly described type strains.</title>
        <authorList>
            <person name="Whitman W.B."/>
            <person name="Woyke T."/>
            <person name="Klenk H.P."/>
            <person name="Zhou Y."/>
            <person name="Lilburn T.G."/>
            <person name="Beck B.J."/>
            <person name="De Vos P."/>
            <person name="Vandamme P."/>
            <person name="Eisen J.A."/>
            <person name="Garrity G."/>
            <person name="Hugenholtz P."/>
            <person name="Kyrpides N.C."/>
        </authorList>
    </citation>
    <scope>NUCLEOTIDE SEQUENCE [LARGE SCALE GENOMIC DNA]</scope>
    <source>
        <strain evidence="3 4">CGMCC 1.6858</strain>
    </source>
</reference>
<evidence type="ECO:0000256" key="1">
    <source>
        <dbReference type="ARBA" id="ARBA00010645"/>
    </source>
</evidence>
<evidence type="ECO:0000256" key="2">
    <source>
        <dbReference type="HAMAP-Rule" id="MF_00460"/>
    </source>
</evidence>
<dbReference type="NCBIfam" id="NF002490">
    <property type="entry name" value="PRK01777.1"/>
    <property type="match status" value="1"/>
</dbReference>
<dbReference type="EMBL" id="VLKY01000012">
    <property type="protein sequence ID" value="TWI52443.1"/>
    <property type="molecule type" value="Genomic_DNA"/>
</dbReference>
<dbReference type="InterPro" id="IPR037021">
    <property type="entry name" value="RnfH_sf"/>
</dbReference>
<name>A0A562Q6T9_9PSED</name>
<gene>
    <name evidence="3" type="ORF">IQ22_03588</name>
</gene>
<sequence>MAELVTIEVVLALPERQELIALEVPAGTTVREAVYRSGMAGRFPELAVETFPVGIFGKRVADPEGQKVEAGDRIELYRPLIIDPKDARKRRAESAKAKREL</sequence>
<protein>
    <recommendedName>
        <fullName evidence="2">UPF0125 protein IQ22_03588</fullName>
    </recommendedName>
</protein>
<dbReference type="SUPFAM" id="SSF54285">
    <property type="entry name" value="MoaD/ThiS"/>
    <property type="match status" value="1"/>
</dbReference>
<proteinExistence type="inferred from homology"/>
<dbReference type="InterPro" id="IPR016155">
    <property type="entry name" value="Mopterin_synth/thiamin_S_b"/>
</dbReference>
<dbReference type="PANTHER" id="PTHR37483:SF1">
    <property type="entry name" value="UPF0125 PROTEIN RATB"/>
    <property type="match status" value="1"/>
</dbReference>
<organism evidence="3 4">
    <name type="scientific">Pseudomonas duriflava</name>
    <dbReference type="NCBI Taxonomy" id="459528"/>
    <lineage>
        <taxon>Bacteria</taxon>
        <taxon>Pseudomonadati</taxon>
        <taxon>Pseudomonadota</taxon>
        <taxon>Gammaproteobacteria</taxon>
        <taxon>Pseudomonadales</taxon>
        <taxon>Pseudomonadaceae</taxon>
        <taxon>Pseudomonas</taxon>
    </lineage>
</organism>
<comment type="caution">
    <text evidence="3">The sequence shown here is derived from an EMBL/GenBank/DDBJ whole genome shotgun (WGS) entry which is preliminary data.</text>
</comment>
<dbReference type="AlphaFoldDB" id="A0A562Q6T9"/>
<dbReference type="OrthoDB" id="9796575at2"/>
<evidence type="ECO:0000313" key="3">
    <source>
        <dbReference type="EMBL" id="TWI52443.1"/>
    </source>
</evidence>
<dbReference type="Proteomes" id="UP000316905">
    <property type="component" value="Unassembled WGS sequence"/>
</dbReference>
<evidence type="ECO:0000313" key="4">
    <source>
        <dbReference type="Proteomes" id="UP000316905"/>
    </source>
</evidence>
<dbReference type="PANTHER" id="PTHR37483">
    <property type="entry name" value="UPF0125 PROTEIN RATB"/>
    <property type="match status" value="1"/>
</dbReference>
<dbReference type="InterPro" id="IPR005346">
    <property type="entry name" value="RnfH"/>
</dbReference>
<accession>A0A562Q6T9</accession>
<comment type="similarity">
    <text evidence="1 2">Belongs to the UPF0125 (RnfH) family.</text>
</comment>
<dbReference type="Gene3D" id="3.10.20.280">
    <property type="entry name" value="RnfH-like"/>
    <property type="match status" value="1"/>
</dbReference>
<dbReference type="HAMAP" id="MF_00460">
    <property type="entry name" value="UPF0125_RnfH"/>
    <property type="match status" value="1"/>
</dbReference>
<dbReference type="Pfam" id="PF03658">
    <property type="entry name" value="Ub-RnfH"/>
    <property type="match status" value="1"/>
</dbReference>
<dbReference type="RefSeq" id="WP_145144343.1">
    <property type="nucleotide sequence ID" value="NZ_VLKY01000012.1"/>
</dbReference>
<keyword evidence="4" id="KW-1185">Reference proteome</keyword>